<dbReference type="InterPro" id="IPR038765">
    <property type="entry name" value="Papain-like_cys_pep_sf"/>
</dbReference>
<dbReference type="Gene3D" id="3.90.1720.10">
    <property type="entry name" value="endopeptidase domain like (from Nostoc punctiforme)"/>
    <property type="match status" value="1"/>
</dbReference>
<feature type="domain" description="Peptidoglycan binding-like" evidence="2">
    <location>
        <begin position="141"/>
        <end position="196"/>
    </location>
</feature>
<evidence type="ECO:0000256" key="1">
    <source>
        <dbReference type="SAM" id="Phobius"/>
    </source>
</evidence>
<proteinExistence type="predicted"/>
<dbReference type="AlphaFoldDB" id="A0AAE3V834"/>
<comment type="caution">
    <text evidence="4">The sequence shown here is derived from an EMBL/GenBank/DDBJ whole genome shotgun (WGS) entry which is preliminary data.</text>
</comment>
<reference evidence="4" key="1">
    <citation type="submission" date="2023-07" db="EMBL/GenBank/DDBJ databases">
        <title>Genomic Encyclopedia of Type Strains, Phase IV (KMG-IV): sequencing the most valuable type-strain genomes for metagenomic binning, comparative biology and taxonomic classification.</title>
        <authorList>
            <person name="Goeker M."/>
        </authorList>
    </citation>
    <scope>NUCLEOTIDE SEQUENCE</scope>
    <source>
        <strain evidence="4">DSM 19659</strain>
    </source>
</reference>
<feature type="domain" description="Peptidase C51" evidence="3">
    <location>
        <begin position="503"/>
        <end position="590"/>
    </location>
</feature>
<keyword evidence="1" id="KW-0472">Membrane</keyword>
<accession>A0AAE3V834</accession>
<dbReference type="InterPro" id="IPR007921">
    <property type="entry name" value="CHAP_dom"/>
</dbReference>
<dbReference type="InterPro" id="IPR036365">
    <property type="entry name" value="PGBD-like_sf"/>
</dbReference>
<evidence type="ECO:0000259" key="3">
    <source>
        <dbReference type="Pfam" id="PF05257"/>
    </source>
</evidence>
<feature type="domain" description="Peptidoglycan binding-like" evidence="2">
    <location>
        <begin position="271"/>
        <end position="327"/>
    </location>
</feature>
<feature type="domain" description="Peptidoglycan binding-like" evidence="2">
    <location>
        <begin position="10"/>
        <end position="64"/>
    </location>
</feature>
<dbReference type="Pfam" id="PF05257">
    <property type="entry name" value="CHAP"/>
    <property type="match status" value="1"/>
</dbReference>
<gene>
    <name evidence="4" type="ORF">J2S20_000016</name>
</gene>
<dbReference type="Proteomes" id="UP001241537">
    <property type="component" value="Unassembled WGS sequence"/>
</dbReference>
<dbReference type="SUPFAM" id="SSF54001">
    <property type="entry name" value="Cysteine proteinases"/>
    <property type="match status" value="1"/>
</dbReference>
<dbReference type="Gene3D" id="1.10.101.10">
    <property type="entry name" value="PGBD-like superfamily/PGBD"/>
    <property type="match status" value="7"/>
</dbReference>
<feature type="domain" description="Peptidoglycan binding-like" evidence="2">
    <location>
        <begin position="203"/>
        <end position="252"/>
    </location>
</feature>
<keyword evidence="1" id="KW-1133">Transmembrane helix</keyword>
<keyword evidence="4" id="KW-0378">Hydrolase</keyword>
<feature type="transmembrane region" description="Helical" evidence="1">
    <location>
        <begin position="804"/>
        <end position="829"/>
    </location>
</feature>
<dbReference type="Pfam" id="PF01471">
    <property type="entry name" value="PG_binding_1"/>
    <property type="match status" value="7"/>
</dbReference>
<dbReference type="RefSeq" id="WP_307251736.1">
    <property type="nucleotide sequence ID" value="NZ_JAUSTO010000001.1"/>
</dbReference>
<name>A0AAE3V834_9FIRM</name>
<keyword evidence="1" id="KW-0812">Transmembrane</keyword>
<organism evidence="4 5">
    <name type="scientific">Moryella indoligenes</name>
    <dbReference type="NCBI Taxonomy" id="371674"/>
    <lineage>
        <taxon>Bacteria</taxon>
        <taxon>Bacillati</taxon>
        <taxon>Bacillota</taxon>
        <taxon>Clostridia</taxon>
        <taxon>Lachnospirales</taxon>
        <taxon>Lachnospiraceae</taxon>
        <taxon>Moryella</taxon>
    </lineage>
</organism>
<evidence type="ECO:0000259" key="2">
    <source>
        <dbReference type="Pfam" id="PF01471"/>
    </source>
</evidence>
<evidence type="ECO:0000313" key="4">
    <source>
        <dbReference type="EMBL" id="MDQ0151342.1"/>
    </source>
</evidence>
<sequence>MLLKNGDSGIQVKYLQQGLRIMCCNPGSLDSSYGPGTQAAVEKFQEEWGLSVDGTVGNATWNCLINEIKSIQQALKQKGFFSGVISGVATDRTYNGVLSFQRSRNLKDDGMVGPTTRARLFDEAEDGSIASILPLSAGAKGDYVLNLQYGLRILCCSPGNADGIFGDDTSDAVKRYQSKYGFEQTGIANKNVWDHLTGQISGIQERLQAKGYSVPVVNGLASSSLIEVIKEYQKANWLSTDGQVGPSTYALLFSDIPDGAADALPLKLHSRGPRVLQFQYALRICCINPNGTDGVFGPGTQAAVNRYKARKNLAEDGQIDTDTWEKMKLDILPLQRALANRGYHVGLIDGIATEAVYHAVLQFQKDHQLSADGMIGSATKAMLLGGSNGGGTVSAVLQLGSNGSLTRYFQRLLNELGYTSPIDGVFSQKTREAAIAFQTANHLTADGVIGSGTWKKLFELYHINPAGTDAEKLIQVAEHELDWGFTEDNANNITPYGQWYGMNGAAWCAMFVSYCADQAGVDASLVPRYAWCPFGMEKYRRAGRYHKRNSGYIPKKGDIIFFYSDAAGRVTHTGIVVDGDEDTVVTIEGNTAANAVERRTYSRNHYTIDGYGDNGGIPISQPPAVTEHEVSEAVRELIIEITEGLGFQLLPPFQPVENVDLLLYQDPYMKLSFKCTRESSWYANADSPFEMNVDYGVPSLGINLIPNINIALEGVENKEQILGIIPKLTLSAENVPLKIEYSVEGEWQKLSYIAEGTIFKGKVHEDTVAYGITIWIRNVPDNQLSPVTVSVHDYVYSPSNSEEWGATVAVACIAIIIVATLMTGGWAGVSLPSFIAGQYSLILLNAAR</sequence>
<protein>
    <submittedName>
        <fullName evidence="4">Peptidoglycan hydrolase-like protein with peptidoglycan-binding domain</fullName>
    </submittedName>
</protein>
<feature type="domain" description="Peptidoglycan binding-like" evidence="2">
    <location>
        <begin position="404"/>
        <end position="457"/>
    </location>
</feature>
<dbReference type="EMBL" id="JAUSTO010000001">
    <property type="protein sequence ID" value="MDQ0151342.1"/>
    <property type="molecule type" value="Genomic_DNA"/>
</dbReference>
<feature type="domain" description="Peptidoglycan binding-like" evidence="2">
    <location>
        <begin position="67"/>
        <end position="120"/>
    </location>
</feature>
<dbReference type="InterPro" id="IPR002477">
    <property type="entry name" value="Peptidoglycan-bd-like"/>
</dbReference>
<dbReference type="InterPro" id="IPR036366">
    <property type="entry name" value="PGBDSf"/>
</dbReference>
<dbReference type="SUPFAM" id="SSF47090">
    <property type="entry name" value="PGBD-like"/>
    <property type="match status" value="7"/>
</dbReference>
<evidence type="ECO:0000313" key="5">
    <source>
        <dbReference type="Proteomes" id="UP001241537"/>
    </source>
</evidence>
<keyword evidence="5" id="KW-1185">Reference proteome</keyword>
<dbReference type="GO" id="GO:0016787">
    <property type="term" value="F:hydrolase activity"/>
    <property type="evidence" value="ECO:0007669"/>
    <property type="project" value="UniProtKB-KW"/>
</dbReference>
<feature type="domain" description="Peptidoglycan binding-like" evidence="2">
    <location>
        <begin position="333"/>
        <end position="383"/>
    </location>
</feature>